<reference evidence="4" key="1">
    <citation type="submission" date="2016-10" db="EMBL/GenBank/DDBJ databases">
        <authorList>
            <person name="Varghese N."/>
            <person name="Submissions S."/>
        </authorList>
    </citation>
    <scope>NUCLEOTIDE SEQUENCE [LARGE SCALE GENOMIC DNA]</scope>
    <source>
        <strain evidence="4">DSM 45722</strain>
    </source>
</reference>
<proteinExistence type="predicted"/>
<dbReference type="Gene3D" id="1.10.1780.10">
    <property type="entry name" value="Clp, N-terminal domain"/>
    <property type="match status" value="1"/>
</dbReference>
<dbReference type="InterPro" id="IPR036628">
    <property type="entry name" value="Clp_N_dom_sf"/>
</dbReference>
<evidence type="ECO:0000313" key="4">
    <source>
        <dbReference type="Proteomes" id="UP000198981"/>
    </source>
</evidence>
<dbReference type="Proteomes" id="UP000198981">
    <property type="component" value="Unassembled WGS sequence"/>
</dbReference>
<feature type="domain" description="Clp R" evidence="2">
    <location>
        <begin position="84"/>
        <end position="213"/>
    </location>
</feature>
<organism evidence="3 4">
    <name type="scientific">Klenkia marina</name>
    <dbReference type="NCBI Taxonomy" id="1960309"/>
    <lineage>
        <taxon>Bacteria</taxon>
        <taxon>Bacillati</taxon>
        <taxon>Actinomycetota</taxon>
        <taxon>Actinomycetes</taxon>
        <taxon>Geodermatophilales</taxon>
        <taxon>Geodermatophilaceae</taxon>
        <taxon>Klenkia</taxon>
    </lineage>
</organism>
<evidence type="ECO:0000259" key="2">
    <source>
        <dbReference type="PROSITE" id="PS51903"/>
    </source>
</evidence>
<evidence type="ECO:0000256" key="1">
    <source>
        <dbReference type="PROSITE-ProRule" id="PRU01251"/>
    </source>
</evidence>
<dbReference type="AlphaFoldDB" id="A0A1G4YY80"/>
<dbReference type="Pfam" id="PF02861">
    <property type="entry name" value="Clp_N"/>
    <property type="match status" value="1"/>
</dbReference>
<dbReference type="EMBL" id="FMUH01000007">
    <property type="protein sequence ID" value="SCX58410.1"/>
    <property type="molecule type" value="Genomic_DNA"/>
</dbReference>
<dbReference type="STRING" id="1960309.SAMN03159343_3763"/>
<keyword evidence="4" id="KW-1185">Reference proteome</keyword>
<keyword evidence="1" id="KW-0677">Repeat</keyword>
<name>A0A1G4YY80_9ACTN</name>
<dbReference type="PROSITE" id="PS51903">
    <property type="entry name" value="CLP_R"/>
    <property type="match status" value="1"/>
</dbReference>
<dbReference type="SUPFAM" id="SSF81923">
    <property type="entry name" value="Double Clp-N motif"/>
    <property type="match status" value="1"/>
</dbReference>
<dbReference type="OrthoDB" id="3290891at2"/>
<evidence type="ECO:0000313" key="3">
    <source>
        <dbReference type="EMBL" id="SCX58410.1"/>
    </source>
</evidence>
<accession>A0A1G4YY80</accession>
<gene>
    <name evidence="3" type="ORF">SAMN03159343_3763</name>
</gene>
<dbReference type="RefSeq" id="WP_092807214.1">
    <property type="nucleotide sequence ID" value="NZ_FMUH01000007.1"/>
</dbReference>
<sequence length="213" mass="22451">MTSPVRLDHLIETVEQMHPDPLDRLGGAVAIGERLGEVADHLVGHFVDEARRAGLSWTQIGAGMGVTKQAAQKRFVPKEGSNPFERFSEPARRAVIGAQETARGARAGEIGTDHLLVALLDDDGVREQLRALDVDPAQAQELARARCGTGTGEPPALIPFDSPTKAALERAARTDDATITPGHLLLAVLVGEPADGVLTGLGLDRARLAAALS</sequence>
<protein>
    <submittedName>
        <fullName evidence="3">Clp amino terminal domain-containing protein, pathogenicity island component</fullName>
    </submittedName>
</protein>
<dbReference type="InterPro" id="IPR004176">
    <property type="entry name" value="Clp_R_N"/>
</dbReference>